<dbReference type="STRING" id="688867.SAMN05660236_0449"/>
<dbReference type="Proteomes" id="UP000190961">
    <property type="component" value="Unassembled WGS sequence"/>
</dbReference>
<dbReference type="RefSeq" id="WP_079685072.1">
    <property type="nucleotide sequence ID" value="NZ_FUZU01000001.1"/>
</dbReference>
<gene>
    <name evidence="2" type="ORF">SAMN05660236_0449</name>
</gene>
<keyword evidence="2" id="KW-0378">Hydrolase</keyword>
<dbReference type="Gene3D" id="3.10.620.30">
    <property type="match status" value="1"/>
</dbReference>
<dbReference type="InterPro" id="IPR038765">
    <property type="entry name" value="Papain-like_cys_pep_sf"/>
</dbReference>
<evidence type="ECO:0000313" key="2">
    <source>
        <dbReference type="EMBL" id="SKC43124.1"/>
    </source>
</evidence>
<dbReference type="Pfam" id="PF08379">
    <property type="entry name" value="Bact_transglu_N"/>
    <property type="match status" value="1"/>
</dbReference>
<evidence type="ECO:0000259" key="1">
    <source>
        <dbReference type="SMART" id="SM00460"/>
    </source>
</evidence>
<protein>
    <submittedName>
        <fullName evidence="2">Transglutaminase-like enzyme, putative cysteine protease</fullName>
    </submittedName>
</protein>
<dbReference type="PANTHER" id="PTHR33490:SF7">
    <property type="entry name" value="BLR2979 PROTEIN"/>
    <property type="match status" value="1"/>
</dbReference>
<keyword evidence="2" id="KW-0645">Protease</keyword>
<dbReference type="SUPFAM" id="SSF54001">
    <property type="entry name" value="Cysteine proteinases"/>
    <property type="match status" value="1"/>
</dbReference>
<name>A0A1T5IVH6_9BACT</name>
<accession>A0A1T5IVH6</accession>
<dbReference type="InterPro" id="IPR013589">
    <property type="entry name" value="Bac_transglu_N"/>
</dbReference>
<keyword evidence="3" id="KW-1185">Reference proteome</keyword>
<evidence type="ECO:0000313" key="3">
    <source>
        <dbReference type="Proteomes" id="UP000190961"/>
    </source>
</evidence>
<organism evidence="2 3">
    <name type="scientific">Ohtaekwangia koreensis</name>
    <dbReference type="NCBI Taxonomy" id="688867"/>
    <lineage>
        <taxon>Bacteria</taxon>
        <taxon>Pseudomonadati</taxon>
        <taxon>Bacteroidota</taxon>
        <taxon>Cytophagia</taxon>
        <taxon>Cytophagales</taxon>
        <taxon>Fulvivirgaceae</taxon>
        <taxon>Ohtaekwangia</taxon>
    </lineage>
</organism>
<sequence length="291" mass="33123">MKYRIRHYTEYTYEETVSTCFNRLCLTPLSIPQHQCIMNDINIVPAPDEMSQRTDFFGNTLTFISIYKEHKRLKINSTSVVDIENRINAELAFSSTVLWKDVHSLLSGVNDAYEIIQYTLPSHHVPVSDIIRKYAADCFTEDATLWSVCNTLMQKIYTTIEFKPGFTTVNTPVETVVKLRKGVCQDFAHLMIACLRNMGLPARYVSGYIETLPPPGKERMVGADASHAWVSVYFPSIGWVEFDPTNCLLPTYKHITTAFGRDYQDVAPIKGIVFSSGQQKLSVKVDVERIK</sequence>
<dbReference type="EMBL" id="FUZU01000001">
    <property type="protein sequence ID" value="SKC43124.1"/>
    <property type="molecule type" value="Genomic_DNA"/>
</dbReference>
<dbReference type="AlphaFoldDB" id="A0A1T5IVH6"/>
<dbReference type="SMART" id="SM00460">
    <property type="entry name" value="TGc"/>
    <property type="match status" value="1"/>
</dbReference>
<dbReference type="PANTHER" id="PTHR33490">
    <property type="entry name" value="BLR5614 PROTEIN-RELATED"/>
    <property type="match status" value="1"/>
</dbReference>
<proteinExistence type="predicted"/>
<dbReference type="Pfam" id="PF01841">
    <property type="entry name" value="Transglut_core"/>
    <property type="match status" value="1"/>
</dbReference>
<reference evidence="2 3" key="1">
    <citation type="submission" date="2017-02" db="EMBL/GenBank/DDBJ databases">
        <authorList>
            <person name="Peterson S.W."/>
        </authorList>
    </citation>
    <scope>NUCLEOTIDE SEQUENCE [LARGE SCALE GENOMIC DNA]</scope>
    <source>
        <strain evidence="2 3">DSM 25262</strain>
    </source>
</reference>
<dbReference type="GO" id="GO:0006508">
    <property type="term" value="P:proteolysis"/>
    <property type="evidence" value="ECO:0007669"/>
    <property type="project" value="UniProtKB-KW"/>
</dbReference>
<dbReference type="InterPro" id="IPR002931">
    <property type="entry name" value="Transglutaminase-like"/>
</dbReference>
<dbReference type="GO" id="GO:0008233">
    <property type="term" value="F:peptidase activity"/>
    <property type="evidence" value="ECO:0007669"/>
    <property type="project" value="UniProtKB-KW"/>
</dbReference>
<feature type="domain" description="Transglutaminase-like" evidence="1">
    <location>
        <begin position="176"/>
        <end position="246"/>
    </location>
</feature>